<keyword evidence="4 6" id="KW-0805">Transcription regulation</keyword>
<gene>
    <name evidence="6 8" type="primary">nusB</name>
    <name evidence="8" type="ORF">IAB27_01065</name>
</gene>
<proteinExistence type="inferred from homology"/>
<comment type="function">
    <text evidence="6">Involved in transcription antitermination. Required for transcription of ribosomal RNA (rRNA) genes. Binds specifically to the boxA antiterminator sequence of the ribosomal RNA (rrn) operons.</text>
</comment>
<sequence>MTNRSELREKCMTILYQTVVYDKNKITYNLDDLIHEVMDVDNEFVKEIVYGVTTYKNELDEVANKFLDGWTIDRLGNTDIAILRIGIFELLYTKTPPIVAINEAVELSKKYSDDSVRKMINGVLDKVYHDKGEE</sequence>
<evidence type="ECO:0000256" key="2">
    <source>
        <dbReference type="ARBA" id="ARBA00022814"/>
    </source>
</evidence>
<dbReference type="InterPro" id="IPR035926">
    <property type="entry name" value="NusB-like_sf"/>
</dbReference>
<dbReference type="GO" id="GO:0003723">
    <property type="term" value="F:RNA binding"/>
    <property type="evidence" value="ECO:0007669"/>
    <property type="project" value="UniProtKB-UniRule"/>
</dbReference>
<evidence type="ECO:0000259" key="7">
    <source>
        <dbReference type="Pfam" id="PF01029"/>
    </source>
</evidence>
<accession>A0A9D0ZPP1</accession>
<dbReference type="AlphaFoldDB" id="A0A9D0ZPP1"/>
<dbReference type="PANTHER" id="PTHR11078:SF3">
    <property type="entry name" value="ANTITERMINATION NUSB DOMAIN-CONTAINING PROTEIN"/>
    <property type="match status" value="1"/>
</dbReference>
<dbReference type="Pfam" id="PF01029">
    <property type="entry name" value="NusB"/>
    <property type="match status" value="1"/>
</dbReference>
<comment type="similarity">
    <text evidence="1 6">Belongs to the NusB family.</text>
</comment>
<dbReference type="HAMAP" id="MF_00073">
    <property type="entry name" value="NusB"/>
    <property type="match status" value="1"/>
</dbReference>
<keyword evidence="5 6" id="KW-0804">Transcription</keyword>
<reference evidence="8" key="1">
    <citation type="submission" date="2020-10" db="EMBL/GenBank/DDBJ databases">
        <authorList>
            <person name="Gilroy R."/>
        </authorList>
    </citation>
    <scope>NUCLEOTIDE SEQUENCE</scope>
    <source>
        <strain evidence="8">CHK147-3167</strain>
    </source>
</reference>
<dbReference type="EMBL" id="DVFV01000024">
    <property type="protein sequence ID" value="HIQ90206.1"/>
    <property type="molecule type" value="Genomic_DNA"/>
</dbReference>
<reference evidence="8" key="2">
    <citation type="journal article" date="2021" name="PeerJ">
        <title>Extensive microbial diversity within the chicken gut microbiome revealed by metagenomics and culture.</title>
        <authorList>
            <person name="Gilroy R."/>
            <person name="Ravi A."/>
            <person name="Getino M."/>
            <person name="Pursley I."/>
            <person name="Horton D.L."/>
            <person name="Alikhan N.F."/>
            <person name="Baker D."/>
            <person name="Gharbi K."/>
            <person name="Hall N."/>
            <person name="Watson M."/>
            <person name="Adriaenssens E.M."/>
            <person name="Foster-Nyarko E."/>
            <person name="Jarju S."/>
            <person name="Secka A."/>
            <person name="Antonio M."/>
            <person name="Oren A."/>
            <person name="Chaudhuri R.R."/>
            <person name="La Ragione R."/>
            <person name="Hildebrand F."/>
            <person name="Pallen M.J."/>
        </authorList>
    </citation>
    <scope>NUCLEOTIDE SEQUENCE</scope>
    <source>
        <strain evidence="8">CHK147-3167</strain>
    </source>
</reference>
<evidence type="ECO:0000256" key="3">
    <source>
        <dbReference type="ARBA" id="ARBA00022884"/>
    </source>
</evidence>
<organism evidence="8 9">
    <name type="scientific">Candidatus Coprosoma intestinipullorum</name>
    <dbReference type="NCBI Taxonomy" id="2840752"/>
    <lineage>
        <taxon>Bacteria</taxon>
        <taxon>Bacillati</taxon>
        <taxon>Bacillota</taxon>
        <taxon>Bacillota incertae sedis</taxon>
        <taxon>Candidatus Coprosoma</taxon>
    </lineage>
</organism>
<evidence type="ECO:0000256" key="5">
    <source>
        <dbReference type="ARBA" id="ARBA00023163"/>
    </source>
</evidence>
<dbReference type="Gene3D" id="1.10.940.10">
    <property type="entry name" value="NusB-like"/>
    <property type="match status" value="1"/>
</dbReference>
<protein>
    <recommendedName>
        <fullName evidence="6">Transcription antitermination protein NusB</fullName>
    </recommendedName>
    <alternativeName>
        <fullName evidence="6">Antitermination factor NusB</fullName>
    </alternativeName>
</protein>
<keyword evidence="3 6" id="KW-0694">RNA-binding</keyword>
<dbReference type="GO" id="GO:0005829">
    <property type="term" value="C:cytosol"/>
    <property type="evidence" value="ECO:0007669"/>
    <property type="project" value="TreeGrafter"/>
</dbReference>
<dbReference type="GO" id="GO:0006353">
    <property type="term" value="P:DNA-templated transcription termination"/>
    <property type="evidence" value="ECO:0007669"/>
    <property type="project" value="UniProtKB-UniRule"/>
</dbReference>
<dbReference type="InterPro" id="IPR011605">
    <property type="entry name" value="NusB_fam"/>
</dbReference>
<keyword evidence="2 6" id="KW-0889">Transcription antitermination</keyword>
<name>A0A9D0ZPP1_9FIRM</name>
<evidence type="ECO:0000256" key="1">
    <source>
        <dbReference type="ARBA" id="ARBA00005952"/>
    </source>
</evidence>
<dbReference type="InterPro" id="IPR006027">
    <property type="entry name" value="NusB_RsmB_TIM44"/>
</dbReference>
<dbReference type="NCBIfam" id="TIGR01951">
    <property type="entry name" value="nusB"/>
    <property type="match status" value="1"/>
</dbReference>
<dbReference type="SUPFAM" id="SSF48013">
    <property type="entry name" value="NusB-like"/>
    <property type="match status" value="1"/>
</dbReference>
<dbReference type="PANTHER" id="PTHR11078">
    <property type="entry name" value="N UTILIZATION SUBSTANCE PROTEIN B-RELATED"/>
    <property type="match status" value="1"/>
</dbReference>
<dbReference type="Proteomes" id="UP000886786">
    <property type="component" value="Unassembled WGS sequence"/>
</dbReference>
<evidence type="ECO:0000256" key="4">
    <source>
        <dbReference type="ARBA" id="ARBA00023015"/>
    </source>
</evidence>
<dbReference type="GO" id="GO:0031564">
    <property type="term" value="P:transcription antitermination"/>
    <property type="evidence" value="ECO:0007669"/>
    <property type="project" value="UniProtKB-KW"/>
</dbReference>
<feature type="domain" description="NusB/RsmB/TIM44" evidence="7">
    <location>
        <begin position="7"/>
        <end position="128"/>
    </location>
</feature>
<evidence type="ECO:0000313" key="9">
    <source>
        <dbReference type="Proteomes" id="UP000886786"/>
    </source>
</evidence>
<comment type="caution">
    <text evidence="8">The sequence shown here is derived from an EMBL/GenBank/DDBJ whole genome shotgun (WGS) entry which is preliminary data.</text>
</comment>
<evidence type="ECO:0000256" key="6">
    <source>
        <dbReference type="HAMAP-Rule" id="MF_00073"/>
    </source>
</evidence>
<evidence type="ECO:0000313" key="8">
    <source>
        <dbReference type="EMBL" id="HIQ90206.1"/>
    </source>
</evidence>